<reference evidence="2" key="1">
    <citation type="journal article" date="2019" name="Int. J. Syst. Evol. Microbiol.">
        <title>The Global Catalogue of Microorganisms (GCM) 10K type strain sequencing project: providing services to taxonomists for standard genome sequencing and annotation.</title>
        <authorList>
            <consortium name="The Broad Institute Genomics Platform"/>
            <consortium name="The Broad Institute Genome Sequencing Center for Infectious Disease"/>
            <person name="Wu L."/>
            <person name="Ma J."/>
        </authorList>
    </citation>
    <scope>NUCLEOTIDE SEQUENCE [LARGE SCALE GENOMIC DNA]</scope>
    <source>
        <strain evidence="2">CCUG 62215</strain>
    </source>
</reference>
<accession>A0ABW3N8F6</accession>
<evidence type="ECO:0000313" key="1">
    <source>
        <dbReference type="EMBL" id="MFD1063948.1"/>
    </source>
</evidence>
<dbReference type="RefSeq" id="WP_386131706.1">
    <property type="nucleotide sequence ID" value="NZ_JBHTJL010000016.1"/>
</dbReference>
<evidence type="ECO:0000313" key="2">
    <source>
        <dbReference type="Proteomes" id="UP001597013"/>
    </source>
</evidence>
<dbReference type="EMBL" id="JBHTJL010000016">
    <property type="protein sequence ID" value="MFD1063948.1"/>
    <property type="molecule type" value="Genomic_DNA"/>
</dbReference>
<organism evidence="1 2">
    <name type="scientific">Winogradskyella litorisediminis</name>
    <dbReference type="NCBI Taxonomy" id="1156618"/>
    <lineage>
        <taxon>Bacteria</taxon>
        <taxon>Pseudomonadati</taxon>
        <taxon>Bacteroidota</taxon>
        <taxon>Flavobacteriia</taxon>
        <taxon>Flavobacteriales</taxon>
        <taxon>Flavobacteriaceae</taxon>
        <taxon>Winogradskyella</taxon>
    </lineage>
</organism>
<evidence type="ECO:0008006" key="3">
    <source>
        <dbReference type="Google" id="ProtNLM"/>
    </source>
</evidence>
<gene>
    <name evidence="1" type="ORF">ACFQ1Q_11885</name>
</gene>
<sequence>MSKYLTEIFKKTGVVFLTLFLFCAFLDGKDKSYIGKWRGVDKGDIGYLTLTKDRYATFEFRGEIMGGINYDHSGIKASLKYKISTKKEPHQINFVIWDKKKAEEVGRLRGIFKMIDKDKMQMAINFSGSQYRPTNFSEDSIVFYRVSD</sequence>
<comment type="caution">
    <text evidence="1">The sequence shown here is derived from an EMBL/GenBank/DDBJ whole genome shotgun (WGS) entry which is preliminary data.</text>
</comment>
<dbReference type="Proteomes" id="UP001597013">
    <property type="component" value="Unassembled WGS sequence"/>
</dbReference>
<proteinExistence type="predicted"/>
<keyword evidence="2" id="KW-1185">Reference proteome</keyword>
<name>A0ABW3N8F6_9FLAO</name>
<protein>
    <recommendedName>
        <fullName evidence="3">DUF2147 domain-containing protein</fullName>
    </recommendedName>
</protein>